<dbReference type="InterPro" id="IPR007351">
    <property type="entry name" value="YjbR"/>
</dbReference>
<dbReference type="SUPFAM" id="SSF142906">
    <property type="entry name" value="YjbR-like"/>
    <property type="match status" value="1"/>
</dbReference>
<organism evidence="1 2">
    <name type="scientific">Nocardia yunnanensis</name>
    <dbReference type="NCBI Taxonomy" id="2382165"/>
    <lineage>
        <taxon>Bacteria</taxon>
        <taxon>Bacillati</taxon>
        <taxon>Actinomycetota</taxon>
        <taxon>Actinomycetes</taxon>
        <taxon>Mycobacteriales</taxon>
        <taxon>Nocardiaceae</taxon>
        <taxon>Nocardia</taxon>
    </lineage>
</organism>
<accession>A0A386Z8T3</accession>
<protein>
    <recommendedName>
        <fullName evidence="3">MmcQ/YjbR family DNA-binding protein</fullName>
    </recommendedName>
</protein>
<keyword evidence="2" id="KW-1185">Reference proteome</keyword>
<reference evidence="1 2" key="1">
    <citation type="submission" date="2018-09" db="EMBL/GenBank/DDBJ databases">
        <title>Nocardia yunnanensis sp. nov., an actinomycete isolated from a soil sample.</title>
        <authorList>
            <person name="Zhang J."/>
        </authorList>
    </citation>
    <scope>NUCLEOTIDE SEQUENCE [LARGE SCALE GENOMIC DNA]</scope>
    <source>
        <strain evidence="1 2">CFHS0054</strain>
    </source>
</reference>
<evidence type="ECO:0000313" key="1">
    <source>
        <dbReference type="EMBL" id="AYF74050.1"/>
    </source>
</evidence>
<dbReference type="Proteomes" id="UP000267164">
    <property type="component" value="Chromosome"/>
</dbReference>
<dbReference type="OrthoDB" id="3194910at2"/>
<dbReference type="KEGG" id="nyu:D7D52_09435"/>
<dbReference type="AlphaFoldDB" id="A0A386Z8T3"/>
<dbReference type="InterPro" id="IPR058532">
    <property type="entry name" value="YjbR/MT2646/Rv2570-like"/>
</dbReference>
<proteinExistence type="predicted"/>
<dbReference type="PANTHER" id="PTHR35145">
    <property type="entry name" value="CYTOPLASMIC PROTEIN-RELATED"/>
    <property type="match status" value="1"/>
</dbReference>
<dbReference type="Pfam" id="PF04237">
    <property type="entry name" value="YjbR"/>
    <property type="match status" value="1"/>
</dbReference>
<dbReference type="EMBL" id="CP032568">
    <property type="protein sequence ID" value="AYF74050.1"/>
    <property type="molecule type" value="Genomic_DNA"/>
</dbReference>
<sequence>MPFRPPAHRRRRPPTAHLGDTVDVLAYCLAKPGAWEDEPWEGDVVAKVGDKIFAFIGNGESVGLKCGRDRAEADELVHVYPGDVSASAYIGRFGWNRVRVGGKVPDEELRELIDISYDAIVSKLPKSRRPSA</sequence>
<name>A0A386Z8T3_9NOCA</name>
<evidence type="ECO:0000313" key="2">
    <source>
        <dbReference type="Proteomes" id="UP000267164"/>
    </source>
</evidence>
<dbReference type="InterPro" id="IPR038056">
    <property type="entry name" value="YjbR-like_sf"/>
</dbReference>
<gene>
    <name evidence="1" type="ORF">D7D52_09435</name>
</gene>
<evidence type="ECO:0008006" key="3">
    <source>
        <dbReference type="Google" id="ProtNLM"/>
    </source>
</evidence>
<dbReference type="PANTHER" id="PTHR35145:SF1">
    <property type="entry name" value="CYTOPLASMIC PROTEIN"/>
    <property type="match status" value="1"/>
</dbReference>
<dbReference type="Gene3D" id="3.90.1150.30">
    <property type="match status" value="1"/>
</dbReference>